<dbReference type="AlphaFoldDB" id="A0A8W8NL68"/>
<dbReference type="Proteomes" id="UP000005408">
    <property type="component" value="Unassembled WGS sequence"/>
</dbReference>
<proteinExistence type="predicted"/>
<evidence type="ECO:0000313" key="1">
    <source>
        <dbReference type="EnsemblMetazoa" id="G7753.1:cds"/>
    </source>
</evidence>
<protein>
    <submittedName>
        <fullName evidence="1">Uncharacterized protein</fullName>
    </submittedName>
</protein>
<keyword evidence="2" id="KW-1185">Reference proteome</keyword>
<evidence type="ECO:0000313" key="2">
    <source>
        <dbReference type="Proteomes" id="UP000005408"/>
    </source>
</evidence>
<organism evidence="1 2">
    <name type="scientific">Magallana gigas</name>
    <name type="common">Pacific oyster</name>
    <name type="synonym">Crassostrea gigas</name>
    <dbReference type="NCBI Taxonomy" id="29159"/>
    <lineage>
        <taxon>Eukaryota</taxon>
        <taxon>Metazoa</taxon>
        <taxon>Spiralia</taxon>
        <taxon>Lophotrochozoa</taxon>
        <taxon>Mollusca</taxon>
        <taxon>Bivalvia</taxon>
        <taxon>Autobranchia</taxon>
        <taxon>Pteriomorphia</taxon>
        <taxon>Ostreida</taxon>
        <taxon>Ostreoidea</taxon>
        <taxon>Ostreidae</taxon>
        <taxon>Magallana</taxon>
    </lineage>
</organism>
<sequence length="219" mass="24081">MFTKSSPGNIKSPTMKEFLLIVSLSLVFLSVESYRQKYHGKYFQYGPYGRSSLSGLRGGLSGGFDDGFRTTSFSGSSLDDFVSLGSLGSLSSSSTRGFSASSGLSLSGLQGLDDDSFSSNSPAPILPQNSYRADPYSDLSYPNHCQLLEESLNSGALLKPETYLKPDPILNFIPEGITSEDSLEYYMVKVRFATNQINDFLKHRFHFLYCVSGFEEPLI</sequence>
<accession>A0A8W8NL68</accession>
<reference evidence="1" key="1">
    <citation type="submission" date="2022-08" db="UniProtKB">
        <authorList>
            <consortium name="EnsemblMetazoa"/>
        </authorList>
    </citation>
    <scope>IDENTIFICATION</scope>
    <source>
        <strain evidence="1">05x7-T-G4-1.051#20</strain>
    </source>
</reference>
<dbReference type="EnsemblMetazoa" id="G7753.1">
    <property type="protein sequence ID" value="G7753.1:cds"/>
    <property type="gene ID" value="G7753"/>
</dbReference>
<name>A0A8W8NL68_MAGGI</name>